<comment type="subcellular location">
    <subcellularLocation>
        <location evidence="1">Cytoplasm</location>
    </subcellularLocation>
</comment>
<dbReference type="KEGG" id="ceu:A7L45_02905"/>
<organism evidence="4 5">
    <name type="scientific">Clostridium estertheticum subsp. estertheticum</name>
    <dbReference type="NCBI Taxonomy" id="1552"/>
    <lineage>
        <taxon>Bacteria</taxon>
        <taxon>Bacillati</taxon>
        <taxon>Bacillota</taxon>
        <taxon>Clostridia</taxon>
        <taxon>Eubacteriales</taxon>
        <taxon>Clostridiaceae</taxon>
        <taxon>Clostridium</taxon>
    </lineage>
</organism>
<dbReference type="InterPro" id="IPR050181">
    <property type="entry name" value="Cold_shock_domain"/>
</dbReference>
<dbReference type="CDD" id="cd04458">
    <property type="entry name" value="CSP_CDS"/>
    <property type="match status" value="1"/>
</dbReference>
<evidence type="ECO:0000313" key="4">
    <source>
        <dbReference type="EMBL" id="APC39089.1"/>
    </source>
</evidence>
<accession>A0A1J0GCK9</accession>
<dbReference type="Pfam" id="PF00313">
    <property type="entry name" value="CSD"/>
    <property type="match status" value="1"/>
</dbReference>
<keyword evidence="5" id="KW-1185">Reference proteome</keyword>
<dbReference type="AlphaFoldDB" id="A0A1J0GCK9"/>
<dbReference type="PIRSF" id="PIRSF002599">
    <property type="entry name" value="Cold_shock_A"/>
    <property type="match status" value="1"/>
</dbReference>
<dbReference type="InterPro" id="IPR011129">
    <property type="entry name" value="CSD"/>
</dbReference>
<sequence length="67" mass="7533">MITGIVKWYDANRGYGFISAQDGEDVFVHHLSIKEEGPRKDLHEGEEVQFDVVDGLKGPQASNVQKF</sequence>
<dbReference type="InterPro" id="IPR012156">
    <property type="entry name" value="Cold_shock_CspA"/>
</dbReference>
<keyword evidence="2" id="KW-0963">Cytoplasm</keyword>
<dbReference type="SUPFAM" id="SSF50249">
    <property type="entry name" value="Nucleic acid-binding proteins"/>
    <property type="match status" value="1"/>
</dbReference>
<evidence type="ECO:0000259" key="3">
    <source>
        <dbReference type="PROSITE" id="PS51857"/>
    </source>
</evidence>
<dbReference type="RefSeq" id="WP_071611385.1">
    <property type="nucleotide sequence ID" value="NZ_CP015756.1"/>
</dbReference>
<evidence type="ECO:0000256" key="1">
    <source>
        <dbReference type="ARBA" id="ARBA00004496"/>
    </source>
</evidence>
<dbReference type="OrthoDB" id="9805039at2"/>
<dbReference type="SMART" id="SM00357">
    <property type="entry name" value="CSP"/>
    <property type="match status" value="1"/>
</dbReference>
<dbReference type="GO" id="GO:0005737">
    <property type="term" value="C:cytoplasm"/>
    <property type="evidence" value="ECO:0007669"/>
    <property type="project" value="UniProtKB-SubCell"/>
</dbReference>
<dbReference type="PANTHER" id="PTHR11544">
    <property type="entry name" value="COLD SHOCK DOMAIN CONTAINING PROTEINS"/>
    <property type="match status" value="1"/>
</dbReference>
<name>A0A1J0GCK9_9CLOT</name>
<dbReference type="Gene3D" id="2.40.50.140">
    <property type="entry name" value="Nucleic acid-binding proteins"/>
    <property type="match status" value="1"/>
</dbReference>
<reference evidence="5" key="1">
    <citation type="journal article" date="2016" name="Front. Microbiol.">
        <title>Complete Genome Sequence of Clostridium estertheticum DSM 8809, a Microbe Identified in Spoiled Vacuum Packed Beef.</title>
        <authorList>
            <person name="Yu Z."/>
            <person name="Gunn L."/>
            <person name="Brennan E."/>
            <person name="Reid R."/>
            <person name="Wall P.G."/>
            <person name="Gaora O.P."/>
            <person name="Hurley D."/>
            <person name="Bolton D."/>
            <person name="Fanning S."/>
        </authorList>
    </citation>
    <scope>NUCLEOTIDE SEQUENCE [LARGE SCALE GENOMIC DNA]</scope>
    <source>
        <strain evidence="5">DSM 8809</strain>
    </source>
</reference>
<dbReference type="PROSITE" id="PS51857">
    <property type="entry name" value="CSD_2"/>
    <property type="match status" value="1"/>
</dbReference>
<dbReference type="GO" id="GO:0003676">
    <property type="term" value="F:nucleic acid binding"/>
    <property type="evidence" value="ECO:0007669"/>
    <property type="project" value="InterPro"/>
</dbReference>
<dbReference type="PRINTS" id="PR00050">
    <property type="entry name" value="COLDSHOCK"/>
</dbReference>
<feature type="domain" description="CSD" evidence="3">
    <location>
        <begin position="1"/>
        <end position="66"/>
    </location>
</feature>
<dbReference type="EMBL" id="CP015756">
    <property type="protein sequence ID" value="APC39089.1"/>
    <property type="molecule type" value="Genomic_DNA"/>
</dbReference>
<dbReference type="InterPro" id="IPR002059">
    <property type="entry name" value="CSP_DNA-bd"/>
</dbReference>
<proteinExistence type="predicted"/>
<dbReference type="Proteomes" id="UP000182569">
    <property type="component" value="Chromosome"/>
</dbReference>
<gene>
    <name evidence="4" type="ORF">A7L45_02905</name>
</gene>
<evidence type="ECO:0000313" key="5">
    <source>
        <dbReference type="Proteomes" id="UP000182569"/>
    </source>
</evidence>
<dbReference type="STRING" id="1552.A7L45_02905"/>
<protein>
    <submittedName>
        <fullName evidence="4">Cold-shock protein</fullName>
    </submittedName>
</protein>
<dbReference type="InterPro" id="IPR012340">
    <property type="entry name" value="NA-bd_OB-fold"/>
</dbReference>
<dbReference type="Gene3D" id="6.20.370.130">
    <property type="match status" value="1"/>
</dbReference>
<evidence type="ECO:0000256" key="2">
    <source>
        <dbReference type="ARBA" id="ARBA00022490"/>
    </source>
</evidence>